<keyword evidence="1" id="KW-0378">Hydrolase</keyword>
<dbReference type="GO" id="GO:0050126">
    <property type="term" value="F:N-carbamoylputrescine amidase activity"/>
    <property type="evidence" value="ECO:0007669"/>
    <property type="project" value="TreeGrafter"/>
</dbReference>
<dbReference type="Gene3D" id="3.60.110.10">
    <property type="entry name" value="Carbon-nitrogen hydrolase"/>
    <property type="match status" value="1"/>
</dbReference>
<organism evidence="3">
    <name type="scientific">hydrothermal vent metagenome</name>
    <dbReference type="NCBI Taxonomy" id="652676"/>
    <lineage>
        <taxon>unclassified sequences</taxon>
        <taxon>metagenomes</taxon>
        <taxon>ecological metagenomes</taxon>
    </lineage>
</organism>
<dbReference type="PROSITE" id="PS50263">
    <property type="entry name" value="CN_HYDROLASE"/>
    <property type="match status" value="1"/>
</dbReference>
<accession>A0A1W1CK07</accession>
<feature type="domain" description="CN hydrolase" evidence="2">
    <location>
        <begin position="1"/>
        <end position="241"/>
    </location>
</feature>
<dbReference type="PANTHER" id="PTHR43674:SF2">
    <property type="entry name" value="BETA-UREIDOPROPIONASE"/>
    <property type="match status" value="1"/>
</dbReference>
<evidence type="ECO:0000256" key="1">
    <source>
        <dbReference type="ARBA" id="ARBA00022801"/>
    </source>
</evidence>
<sequence>MRVTLAQTAPKLNRSNLEDVLQIVTSLKGSSDLVVFPELSLSGYLLQDKLLEDAWSIEELARLIELSKEIDIVVGLALRDGNIFRNAALYLSGGELVSKHIKVHLPNYGMFEEARYFEGGDRFESFVSHGKKISMLICEDLWHSSVHQELIKLNPDLIIVLVASPARGFYDAGLKIQDKWYSIITQVAKETDAELLFVNRVGFEDGLGFWGGSCVVERDGKIVEQLPCFKREIKTFEIKDI</sequence>
<dbReference type="InterPro" id="IPR050345">
    <property type="entry name" value="Aliph_Amidase/BUP"/>
</dbReference>
<dbReference type="EMBL" id="FPHH01000091">
    <property type="protein sequence ID" value="SFV66001.1"/>
    <property type="molecule type" value="Genomic_DNA"/>
</dbReference>
<dbReference type="InterPro" id="IPR003010">
    <property type="entry name" value="C-N_Hydrolase"/>
</dbReference>
<evidence type="ECO:0000259" key="2">
    <source>
        <dbReference type="PROSITE" id="PS50263"/>
    </source>
</evidence>
<dbReference type="PANTHER" id="PTHR43674">
    <property type="entry name" value="NITRILASE C965.09-RELATED"/>
    <property type="match status" value="1"/>
</dbReference>
<name>A0A1W1CK07_9ZZZZ</name>
<dbReference type="SUPFAM" id="SSF56317">
    <property type="entry name" value="Carbon-nitrogen hydrolase"/>
    <property type="match status" value="1"/>
</dbReference>
<gene>
    <name evidence="3" type="ORF">MNB_SM-5-1016</name>
</gene>
<evidence type="ECO:0000313" key="3">
    <source>
        <dbReference type="EMBL" id="SFV66001.1"/>
    </source>
</evidence>
<keyword evidence="3" id="KW-0315">Glutamine amidotransferase</keyword>
<dbReference type="InterPro" id="IPR036526">
    <property type="entry name" value="C-N_Hydrolase_sf"/>
</dbReference>
<reference evidence="3" key="1">
    <citation type="submission" date="2016-10" db="EMBL/GenBank/DDBJ databases">
        <authorList>
            <person name="de Groot N.N."/>
        </authorList>
    </citation>
    <scope>NUCLEOTIDE SEQUENCE</scope>
</reference>
<dbReference type="GO" id="GO:0016740">
    <property type="term" value="F:transferase activity"/>
    <property type="evidence" value="ECO:0007669"/>
    <property type="project" value="UniProtKB-KW"/>
</dbReference>
<proteinExistence type="predicted"/>
<dbReference type="AlphaFoldDB" id="A0A1W1CK07"/>
<dbReference type="Pfam" id="PF00795">
    <property type="entry name" value="CN_hydrolase"/>
    <property type="match status" value="1"/>
</dbReference>
<dbReference type="GO" id="GO:0033388">
    <property type="term" value="P:putrescine biosynthetic process from arginine"/>
    <property type="evidence" value="ECO:0007669"/>
    <property type="project" value="TreeGrafter"/>
</dbReference>
<keyword evidence="3" id="KW-0808">Transferase</keyword>
<protein>
    <submittedName>
        <fullName evidence="3">Glutamine amidotransferase chain of NAD synthetase</fullName>
    </submittedName>
</protein>